<sequence>MGAVASCVARILPIGARNAAAEGQEVGEADTTTGTARDIEEGVAQRISNGSYFGTHFLMGGERFDVAKPDVFLFGDNSDLEMLGNKPVPYPYNFRNIAHTVKVLNSLVNVRRDSIKLVRLEDSPELCYRLEFIIDADSDCYIQMHFLAKELVDDTQIHFTSKGNHESSERFYFNEGSEQLFNKFLFYPDRYQFNTHYEGGLFFPIVIEVRSIPSGDRRVQVQATMCSVERSSDQAASVILKPVKQKLITDGVTYLLQEIYGIEKKESNLKYDNSADCIICMANSRDTVILPCRHLCICNGCAETLRFKLQNCPICRSPFKALFKFAPMPADSVNSPQSRLTLIEALNGPLTDEPATPHPIKRDLSRTSSQLKSKKHGKASSLLNQPSTESPSGVEIELQPIYDREESTPLTGSSSDLPHTTIVRIDSSIPPSEQPPPPPNEPLPSDSLTDTTKHPLDNEINITAPELK</sequence>
<dbReference type="CDD" id="cd16789">
    <property type="entry name" value="mRING-HC-C3HC5_MGRN1-like"/>
    <property type="match status" value="1"/>
</dbReference>
<dbReference type="Gene3D" id="3.30.40.10">
    <property type="entry name" value="Zinc/RING finger domain, C3HC4 (zinc finger)"/>
    <property type="match status" value="1"/>
</dbReference>
<accession>A0A7E4ZT62</accession>
<dbReference type="PANTHER" id="PTHR22996">
    <property type="entry name" value="MAHOGUNIN"/>
    <property type="match status" value="1"/>
</dbReference>
<dbReference type="SUPFAM" id="SSF57850">
    <property type="entry name" value="RING/U-box"/>
    <property type="match status" value="1"/>
</dbReference>
<proteinExistence type="inferred from homology"/>
<evidence type="ECO:0000259" key="6">
    <source>
        <dbReference type="PROSITE" id="PS50089"/>
    </source>
</evidence>
<feature type="region of interest" description="Disordered" evidence="5">
    <location>
        <begin position="406"/>
        <end position="468"/>
    </location>
</feature>
<dbReference type="GO" id="GO:0008270">
    <property type="term" value="F:zinc ion binding"/>
    <property type="evidence" value="ECO:0007669"/>
    <property type="project" value="UniProtKB-KW"/>
</dbReference>
<keyword evidence="2" id="KW-0862">Zinc</keyword>
<evidence type="ECO:0000256" key="3">
    <source>
        <dbReference type="ARBA" id="ARBA00025721"/>
    </source>
</evidence>
<evidence type="ECO:0000313" key="7">
    <source>
        <dbReference type="Proteomes" id="UP000492821"/>
    </source>
</evidence>
<evidence type="ECO:0000256" key="1">
    <source>
        <dbReference type="ARBA" id="ARBA00022771"/>
    </source>
</evidence>
<keyword evidence="1 4" id="KW-0479">Metal-binding</keyword>
<comment type="similarity">
    <text evidence="3">Belongs to the RING-type zinc finger family. LOG2 subfamily.</text>
</comment>
<organism evidence="7 8">
    <name type="scientific">Panagrellus redivivus</name>
    <name type="common">Microworm</name>
    <dbReference type="NCBI Taxonomy" id="6233"/>
    <lineage>
        <taxon>Eukaryota</taxon>
        <taxon>Metazoa</taxon>
        <taxon>Ecdysozoa</taxon>
        <taxon>Nematoda</taxon>
        <taxon>Chromadorea</taxon>
        <taxon>Rhabditida</taxon>
        <taxon>Tylenchina</taxon>
        <taxon>Panagrolaimomorpha</taxon>
        <taxon>Panagrolaimoidea</taxon>
        <taxon>Panagrolaimidae</taxon>
        <taxon>Panagrellus</taxon>
    </lineage>
</organism>
<evidence type="ECO:0000256" key="5">
    <source>
        <dbReference type="SAM" id="MobiDB-lite"/>
    </source>
</evidence>
<dbReference type="AlphaFoldDB" id="A0A7E4ZT62"/>
<dbReference type="GO" id="GO:0061630">
    <property type="term" value="F:ubiquitin protein ligase activity"/>
    <property type="evidence" value="ECO:0007669"/>
    <property type="project" value="UniProtKB-EC"/>
</dbReference>
<feature type="domain" description="RING-type" evidence="6">
    <location>
        <begin position="277"/>
        <end position="316"/>
    </location>
</feature>
<dbReference type="InterPro" id="IPR045194">
    <property type="entry name" value="MGRN1/RNF157-like"/>
</dbReference>
<dbReference type="GO" id="GO:0016567">
    <property type="term" value="P:protein ubiquitination"/>
    <property type="evidence" value="ECO:0007669"/>
    <property type="project" value="TreeGrafter"/>
</dbReference>
<dbReference type="InterPro" id="IPR001841">
    <property type="entry name" value="Znf_RING"/>
</dbReference>
<dbReference type="Pfam" id="PF13920">
    <property type="entry name" value="zf-C3HC4_3"/>
    <property type="match status" value="1"/>
</dbReference>
<keyword evidence="7" id="KW-1185">Reference proteome</keyword>
<reference evidence="7" key="1">
    <citation type="journal article" date="2013" name="Genetics">
        <title>The draft genome and transcriptome of Panagrellus redivivus are shaped by the harsh demands of a free-living lifestyle.</title>
        <authorList>
            <person name="Srinivasan J."/>
            <person name="Dillman A.R."/>
            <person name="Macchietto M.G."/>
            <person name="Heikkinen L."/>
            <person name="Lakso M."/>
            <person name="Fracchia K.M."/>
            <person name="Antoshechkin I."/>
            <person name="Mortazavi A."/>
            <person name="Wong G."/>
            <person name="Sternberg P.W."/>
        </authorList>
    </citation>
    <scope>NUCLEOTIDE SEQUENCE [LARGE SCALE GENOMIC DNA]</scope>
    <source>
        <strain evidence="7">MT8872</strain>
    </source>
</reference>
<dbReference type="InterPro" id="IPR045195">
    <property type="entry name" value="LOG2-like_mRING_C3HC5"/>
</dbReference>
<dbReference type="WBParaSite" id="Pan_g15703.t1">
    <property type="protein sequence ID" value="Pan_g15703.t1"/>
    <property type="gene ID" value="Pan_g15703"/>
</dbReference>
<evidence type="ECO:0000256" key="4">
    <source>
        <dbReference type="PROSITE-ProRule" id="PRU00175"/>
    </source>
</evidence>
<feature type="region of interest" description="Disordered" evidence="5">
    <location>
        <begin position="348"/>
        <end position="394"/>
    </location>
</feature>
<feature type="compositionally biased region" description="Pro residues" evidence="5">
    <location>
        <begin position="432"/>
        <end position="442"/>
    </location>
</feature>
<dbReference type="PROSITE" id="PS50089">
    <property type="entry name" value="ZF_RING_2"/>
    <property type="match status" value="1"/>
</dbReference>
<feature type="compositionally biased region" description="Polar residues" evidence="5">
    <location>
        <begin position="381"/>
        <end position="391"/>
    </location>
</feature>
<dbReference type="Proteomes" id="UP000492821">
    <property type="component" value="Unassembled WGS sequence"/>
</dbReference>
<dbReference type="SMART" id="SM00184">
    <property type="entry name" value="RING"/>
    <property type="match status" value="1"/>
</dbReference>
<dbReference type="InterPro" id="IPR013083">
    <property type="entry name" value="Znf_RING/FYVE/PHD"/>
</dbReference>
<feature type="compositionally biased region" description="Polar residues" evidence="5">
    <location>
        <begin position="408"/>
        <end position="418"/>
    </location>
</feature>
<keyword evidence="1 4" id="KW-0863">Zinc-finger</keyword>
<name>A0A7E4ZT62_PANRE</name>
<reference evidence="8" key="2">
    <citation type="submission" date="2020-10" db="UniProtKB">
        <authorList>
            <consortium name="WormBaseParasite"/>
        </authorList>
    </citation>
    <scope>IDENTIFICATION</scope>
</reference>
<protein>
    <submittedName>
        <fullName evidence="8">RING-type E3 ubiquitin transferase</fullName>
    </submittedName>
</protein>
<evidence type="ECO:0000313" key="8">
    <source>
        <dbReference type="WBParaSite" id="Pan_g15703.t1"/>
    </source>
</evidence>
<dbReference type="PANTHER" id="PTHR22996:SF0">
    <property type="entry name" value="RE60872P-RELATED"/>
    <property type="match status" value="1"/>
</dbReference>
<evidence type="ECO:0000256" key="2">
    <source>
        <dbReference type="ARBA" id="ARBA00022833"/>
    </source>
</evidence>
<dbReference type="GO" id="GO:0005737">
    <property type="term" value="C:cytoplasm"/>
    <property type="evidence" value="ECO:0007669"/>
    <property type="project" value="TreeGrafter"/>
</dbReference>